<sequence>MSASSVWYPAILQHPVQKACAFSMTRNRRFGSLSKNSTSRTHLSTSGGGCNNFLPLPARTRVPPDVAAFTHLIAGTGEARTLVTDLRRIGLYVARIVADPQTLNHPVIAWDEEVQSLRAHEIGERVSGEGDAMKAKRIYLEPEQVVKAVKEVKEEFSKHPDRPDLMVKASMIQNYWSSRRILPRTQRGLDTTWTRESYIRTCRSIRLRSSRKSSTS</sequence>
<accession>A0A4Q9MGA5</accession>
<reference evidence="1" key="1">
    <citation type="submission" date="2019-01" db="EMBL/GenBank/DDBJ databases">
        <title>Draft genome sequences of three monokaryotic isolates of the white-rot basidiomycete fungus Dichomitus squalens.</title>
        <authorList>
            <consortium name="DOE Joint Genome Institute"/>
            <person name="Lopez S.C."/>
            <person name="Andreopoulos B."/>
            <person name="Pangilinan J."/>
            <person name="Lipzen A."/>
            <person name="Riley R."/>
            <person name="Ahrendt S."/>
            <person name="Ng V."/>
            <person name="Barry K."/>
            <person name="Daum C."/>
            <person name="Grigoriev I.V."/>
            <person name="Hilden K.S."/>
            <person name="Makela M.R."/>
            <person name="de Vries R.P."/>
        </authorList>
    </citation>
    <scope>NUCLEOTIDE SEQUENCE [LARGE SCALE GENOMIC DNA]</scope>
    <source>
        <strain evidence="1">OM18370.1</strain>
    </source>
</reference>
<dbReference type="OrthoDB" id="419598at2759"/>
<evidence type="ECO:0000313" key="1">
    <source>
        <dbReference type="EMBL" id="TBU26454.1"/>
    </source>
</evidence>
<dbReference type="Gene3D" id="3.40.50.720">
    <property type="entry name" value="NAD(P)-binding Rossmann-like Domain"/>
    <property type="match status" value="1"/>
</dbReference>
<dbReference type="Gene3D" id="3.90.25.10">
    <property type="entry name" value="UDP-galactose 4-epimerase, domain 1"/>
    <property type="match status" value="1"/>
</dbReference>
<name>A0A4Q9MGA5_9APHY</name>
<proteinExistence type="predicted"/>
<gene>
    <name evidence="1" type="ORF">BD311DRAFT_444503</name>
</gene>
<dbReference type="EMBL" id="ML143445">
    <property type="protein sequence ID" value="TBU26454.1"/>
    <property type="molecule type" value="Genomic_DNA"/>
</dbReference>
<dbReference type="AlphaFoldDB" id="A0A4Q9MGA5"/>
<protein>
    <submittedName>
        <fullName evidence="1">Uncharacterized protein</fullName>
    </submittedName>
</protein>
<organism evidence="1">
    <name type="scientific">Dichomitus squalens</name>
    <dbReference type="NCBI Taxonomy" id="114155"/>
    <lineage>
        <taxon>Eukaryota</taxon>
        <taxon>Fungi</taxon>
        <taxon>Dikarya</taxon>
        <taxon>Basidiomycota</taxon>
        <taxon>Agaricomycotina</taxon>
        <taxon>Agaricomycetes</taxon>
        <taxon>Polyporales</taxon>
        <taxon>Polyporaceae</taxon>
        <taxon>Dichomitus</taxon>
    </lineage>
</organism>
<dbReference type="Proteomes" id="UP000292957">
    <property type="component" value="Unassembled WGS sequence"/>
</dbReference>